<keyword evidence="2" id="KW-1185">Reference proteome</keyword>
<evidence type="ECO:0000313" key="2">
    <source>
        <dbReference type="Proteomes" id="UP000807342"/>
    </source>
</evidence>
<dbReference type="OrthoDB" id="2506773at2759"/>
<accession>A0A9P5WWC3</accession>
<dbReference type="Proteomes" id="UP000807342">
    <property type="component" value="Unassembled WGS sequence"/>
</dbReference>
<protein>
    <submittedName>
        <fullName evidence="1">Uncharacterized protein</fullName>
    </submittedName>
</protein>
<dbReference type="AlphaFoldDB" id="A0A9P5WWC3"/>
<gene>
    <name evidence="1" type="ORF">P691DRAFT_690794</name>
</gene>
<proteinExistence type="predicted"/>
<sequence length="85" mass="9627">MIANTVVDIWRAEGVEPIFKSEDNLAPLHTPVTQGPHSDSVYTYAYNKEEILRRVEPLWVPWHPEKGTPEFVSAMVLIGLLCYGC</sequence>
<dbReference type="EMBL" id="MU154346">
    <property type="protein sequence ID" value="KAF9439427.1"/>
    <property type="molecule type" value="Genomic_DNA"/>
</dbReference>
<reference evidence="1" key="1">
    <citation type="submission" date="2020-11" db="EMBL/GenBank/DDBJ databases">
        <authorList>
            <consortium name="DOE Joint Genome Institute"/>
            <person name="Ahrendt S."/>
            <person name="Riley R."/>
            <person name="Andreopoulos W."/>
            <person name="Labutti K."/>
            <person name="Pangilinan J."/>
            <person name="Ruiz-Duenas F.J."/>
            <person name="Barrasa J.M."/>
            <person name="Sanchez-Garcia M."/>
            <person name="Camarero S."/>
            <person name="Miyauchi S."/>
            <person name="Serrano A."/>
            <person name="Linde D."/>
            <person name="Babiker R."/>
            <person name="Drula E."/>
            <person name="Ayuso-Fernandez I."/>
            <person name="Pacheco R."/>
            <person name="Padilla G."/>
            <person name="Ferreira P."/>
            <person name="Barriuso J."/>
            <person name="Kellner H."/>
            <person name="Castanera R."/>
            <person name="Alfaro M."/>
            <person name="Ramirez L."/>
            <person name="Pisabarro A.G."/>
            <person name="Kuo A."/>
            <person name="Tritt A."/>
            <person name="Lipzen A."/>
            <person name="He G."/>
            <person name="Yan M."/>
            <person name="Ng V."/>
            <person name="Cullen D."/>
            <person name="Martin F."/>
            <person name="Rosso M.-N."/>
            <person name="Henrissat B."/>
            <person name="Hibbett D."/>
            <person name="Martinez A.T."/>
            <person name="Grigoriev I.V."/>
        </authorList>
    </citation>
    <scope>NUCLEOTIDE SEQUENCE</scope>
    <source>
        <strain evidence="1">MF-IS2</strain>
    </source>
</reference>
<organism evidence="1 2">
    <name type="scientific">Macrolepiota fuliginosa MF-IS2</name>
    <dbReference type="NCBI Taxonomy" id="1400762"/>
    <lineage>
        <taxon>Eukaryota</taxon>
        <taxon>Fungi</taxon>
        <taxon>Dikarya</taxon>
        <taxon>Basidiomycota</taxon>
        <taxon>Agaricomycotina</taxon>
        <taxon>Agaricomycetes</taxon>
        <taxon>Agaricomycetidae</taxon>
        <taxon>Agaricales</taxon>
        <taxon>Agaricineae</taxon>
        <taxon>Agaricaceae</taxon>
        <taxon>Macrolepiota</taxon>
    </lineage>
</organism>
<name>A0A9P5WWC3_9AGAR</name>
<comment type="caution">
    <text evidence="1">The sequence shown here is derived from an EMBL/GenBank/DDBJ whole genome shotgun (WGS) entry which is preliminary data.</text>
</comment>
<evidence type="ECO:0000313" key="1">
    <source>
        <dbReference type="EMBL" id="KAF9439427.1"/>
    </source>
</evidence>